<evidence type="ECO:0000313" key="2">
    <source>
        <dbReference type="Proteomes" id="UP000092691"/>
    </source>
</evidence>
<gene>
    <name evidence="1" type="ORF">BA011_26290</name>
</gene>
<dbReference type="RefSeq" id="WP_065282941.1">
    <property type="nucleotide sequence ID" value="NZ_CP016287.1"/>
</dbReference>
<name>A0A1B1CI02_RHILE</name>
<accession>A0A1B1CI02</accession>
<keyword evidence="1" id="KW-0614">Plasmid</keyword>
<sequence length="172" mass="18613">MSVTTDVQASLVRLNDDLSENLAKASSDAECTTALLSNAVGLHGLFLKVKPFQQELTTSGAWKVISGGEIFAQSAVPSFLKLIAAQVKADAIGSSNASVLTSSGDEGPWAKTEEYLKELGKNLEENWDKAGAMIEQYEKDARDWYNSQLDWLEKEIRDFGKDDPGNQGGGKP</sequence>
<dbReference type="Proteomes" id="UP000092691">
    <property type="component" value="Plasmid unnamed1"/>
</dbReference>
<dbReference type="AlphaFoldDB" id="A0A1B1CI02"/>
<protein>
    <submittedName>
        <fullName evidence="1">Uncharacterized protein</fullName>
    </submittedName>
</protein>
<geneLocation type="plasmid" evidence="1 2">
    <name>unnamed1</name>
</geneLocation>
<reference evidence="1 2" key="1">
    <citation type="submission" date="2016-06" db="EMBL/GenBank/DDBJ databases">
        <title>Microsymbionts genomes from the relict species Vavilovia formosa.</title>
        <authorList>
            <person name="Chirak E."/>
            <person name="Kimeklis A."/>
            <person name="Andronov E."/>
        </authorList>
    </citation>
    <scope>NUCLEOTIDE SEQUENCE [LARGE SCALE GENOMIC DNA]</scope>
    <source>
        <strain evidence="1 2">Vaf10</strain>
        <plasmid evidence="2">Plasmid unnamed1</plasmid>
    </source>
</reference>
<dbReference type="EMBL" id="CP016287">
    <property type="protein sequence ID" value="ANP89289.1"/>
    <property type="molecule type" value="Genomic_DNA"/>
</dbReference>
<organism evidence="1 2">
    <name type="scientific">Rhizobium leguminosarum</name>
    <dbReference type="NCBI Taxonomy" id="384"/>
    <lineage>
        <taxon>Bacteria</taxon>
        <taxon>Pseudomonadati</taxon>
        <taxon>Pseudomonadota</taxon>
        <taxon>Alphaproteobacteria</taxon>
        <taxon>Hyphomicrobiales</taxon>
        <taxon>Rhizobiaceae</taxon>
        <taxon>Rhizobium/Agrobacterium group</taxon>
        <taxon>Rhizobium</taxon>
    </lineage>
</organism>
<evidence type="ECO:0000313" key="1">
    <source>
        <dbReference type="EMBL" id="ANP89289.1"/>
    </source>
</evidence>
<dbReference type="OrthoDB" id="3239593at2"/>
<proteinExistence type="predicted"/>